<evidence type="ECO:0000313" key="3">
    <source>
        <dbReference type="Proteomes" id="UP000677913"/>
    </source>
</evidence>
<comment type="caution">
    <text evidence="2">The sequence shown here is derived from an EMBL/GenBank/DDBJ whole genome shotgun (WGS) entry which is preliminary data.</text>
</comment>
<feature type="domain" description="Helix-turn-helix" evidence="1">
    <location>
        <begin position="21"/>
        <end position="58"/>
    </location>
</feature>
<gene>
    <name evidence="2" type="ORF">KGA66_25105</name>
</gene>
<accession>A0A8J7WPN5</accession>
<name>A0A8J7WPN5_9ACTN</name>
<dbReference type="Proteomes" id="UP000677913">
    <property type="component" value="Unassembled WGS sequence"/>
</dbReference>
<proteinExistence type="predicted"/>
<reference evidence="2" key="1">
    <citation type="submission" date="2021-04" db="EMBL/GenBank/DDBJ databases">
        <title>Genome based classification of Actinospica acidithermotolerans sp. nov., an actinobacterium isolated from an Indonesian hot spring.</title>
        <authorList>
            <person name="Kusuma A.B."/>
            <person name="Putra K.E."/>
            <person name="Nafisah S."/>
            <person name="Loh J."/>
            <person name="Nouioui I."/>
            <person name="Goodfellow M."/>
        </authorList>
    </citation>
    <scope>NUCLEOTIDE SEQUENCE</scope>
    <source>
        <strain evidence="2">DSM 45618</strain>
    </source>
</reference>
<sequence length="79" mass="8176">MSCSTPLPDPRTLPPTLDIVTAGRLLGIGRTTAYQLARHGRFPVPVLRVGGSYRVPTAPMLALLGIDAPAVAAPQTTAA</sequence>
<evidence type="ECO:0000259" key="1">
    <source>
        <dbReference type="Pfam" id="PF12728"/>
    </source>
</evidence>
<evidence type="ECO:0000313" key="2">
    <source>
        <dbReference type="EMBL" id="MBS2966346.1"/>
    </source>
</evidence>
<dbReference type="Pfam" id="PF12728">
    <property type="entry name" value="HTH_17"/>
    <property type="match status" value="1"/>
</dbReference>
<protein>
    <submittedName>
        <fullName evidence="2">Helix-turn-helix domain-containing protein</fullName>
    </submittedName>
</protein>
<organism evidence="2 3">
    <name type="scientific">Actinocrinis puniceicyclus</name>
    <dbReference type="NCBI Taxonomy" id="977794"/>
    <lineage>
        <taxon>Bacteria</taxon>
        <taxon>Bacillati</taxon>
        <taxon>Actinomycetota</taxon>
        <taxon>Actinomycetes</taxon>
        <taxon>Catenulisporales</taxon>
        <taxon>Actinospicaceae</taxon>
        <taxon>Actinocrinis</taxon>
    </lineage>
</organism>
<dbReference type="InterPro" id="IPR041657">
    <property type="entry name" value="HTH_17"/>
</dbReference>
<dbReference type="EMBL" id="JAGSXH010000141">
    <property type="protein sequence ID" value="MBS2966346.1"/>
    <property type="molecule type" value="Genomic_DNA"/>
</dbReference>
<keyword evidence="3" id="KW-1185">Reference proteome</keyword>
<dbReference type="AlphaFoldDB" id="A0A8J7WPN5"/>
<dbReference type="RefSeq" id="WP_211471331.1">
    <property type="nucleotide sequence ID" value="NZ_JAGSXH010000141.1"/>
</dbReference>